<organism evidence="4 5">
    <name type="scientific">Flagellimonas alvinocaridis</name>
    <dbReference type="NCBI Taxonomy" id="2530200"/>
    <lineage>
        <taxon>Bacteria</taxon>
        <taxon>Pseudomonadati</taxon>
        <taxon>Bacteroidota</taxon>
        <taxon>Flavobacteriia</taxon>
        <taxon>Flavobacteriales</taxon>
        <taxon>Flavobacteriaceae</taxon>
        <taxon>Flagellimonas</taxon>
    </lineage>
</organism>
<dbReference type="Pfam" id="PF04002">
    <property type="entry name" value="RadC"/>
    <property type="match status" value="1"/>
</dbReference>
<sequence>MSIMKRKKFTIKEWIPAERPREKMLLFGADALSNAELLAIFIGSGTPKESAVGLAQRILDGYDGNLELLSQVPAHALYRFHGIGPAKAVTLKAAFELHRRKGLPVQEDYSLFVLNGSGDCVRLFWEYHGDRSDRESWFLLANSNRRFLGLVQLSSYVDTPDDLDLGDLLYTIQDHCASKLVFIQKGDFTDPVPSASDIALYEELKATAELLGLDLMDFLMVSETSHCSFADLDLVPILPYR</sequence>
<name>A0A4S8RIE2_9FLAO</name>
<evidence type="ECO:0000259" key="3">
    <source>
        <dbReference type="Pfam" id="PF20582"/>
    </source>
</evidence>
<dbReference type="InterPro" id="IPR025657">
    <property type="entry name" value="RadC_JAB"/>
</dbReference>
<proteinExistence type="predicted"/>
<evidence type="ECO:0000313" key="5">
    <source>
        <dbReference type="Proteomes" id="UP000310406"/>
    </source>
</evidence>
<dbReference type="PANTHER" id="PTHR30471">
    <property type="entry name" value="DNA REPAIR PROTEIN RADC"/>
    <property type="match status" value="1"/>
</dbReference>
<dbReference type="InterPro" id="IPR001405">
    <property type="entry name" value="UPF0758"/>
</dbReference>
<dbReference type="AlphaFoldDB" id="A0A4S8RIE2"/>
<keyword evidence="1" id="KW-0378">Hydrolase</keyword>
<dbReference type="Pfam" id="PF20582">
    <property type="entry name" value="UPF0758_N"/>
    <property type="match status" value="1"/>
</dbReference>
<keyword evidence="5" id="KW-1185">Reference proteome</keyword>
<evidence type="ECO:0000313" key="4">
    <source>
        <dbReference type="EMBL" id="THV58168.1"/>
    </source>
</evidence>
<dbReference type="Proteomes" id="UP000310406">
    <property type="component" value="Unassembled WGS sequence"/>
</dbReference>
<evidence type="ECO:0000256" key="1">
    <source>
        <dbReference type="ARBA" id="ARBA00023049"/>
    </source>
</evidence>
<gene>
    <name evidence="4" type="ORF">EZV76_12880</name>
</gene>
<dbReference type="PANTHER" id="PTHR30471:SF3">
    <property type="entry name" value="UPF0758 PROTEIN YEES-RELATED"/>
    <property type="match status" value="1"/>
</dbReference>
<evidence type="ECO:0000259" key="2">
    <source>
        <dbReference type="Pfam" id="PF04002"/>
    </source>
</evidence>
<dbReference type="GO" id="GO:0008237">
    <property type="term" value="F:metallopeptidase activity"/>
    <property type="evidence" value="ECO:0007669"/>
    <property type="project" value="UniProtKB-KW"/>
</dbReference>
<keyword evidence="1" id="KW-0645">Protease</keyword>
<dbReference type="Gene3D" id="3.40.140.10">
    <property type="entry name" value="Cytidine Deaminase, domain 2"/>
    <property type="match status" value="1"/>
</dbReference>
<feature type="domain" description="UPF0758" evidence="3">
    <location>
        <begin position="11"/>
        <end position="89"/>
    </location>
</feature>
<comment type="caution">
    <text evidence="4">The sequence shown here is derived from an EMBL/GenBank/DDBJ whole genome shotgun (WGS) entry which is preliminary data.</text>
</comment>
<accession>A0A4S8RIE2</accession>
<protein>
    <submittedName>
        <fullName evidence="4">Uncharacterized protein</fullName>
    </submittedName>
</protein>
<reference evidence="4 5" key="1">
    <citation type="submission" date="2019-03" db="EMBL/GenBank/DDBJ databases">
        <title>Muricauda SCR12 sp.nov, a marine bacterium isolated from Pacific Ocean:the Okinawa trough.</title>
        <authorList>
            <person name="Liu L."/>
        </authorList>
    </citation>
    <scope>NUCLEOTIDE SEQUENCE [LARGE SCALE GENOMIC DNA]</scope>
    <source>
        <strain evidence="4 5">SCR12</strain>
    </source>
</reference>
<keyword evidence="1" id="KW-0482">Metalloprotease</keyword>
<dbReference type="EMBL" id="SNTZ01000008">
    <property type="protein sequence ID" value="THV58168.1"/>
    <property type="molecule type" value="Genomic_DNA"/>
</dbReference>
<dbReference type="InterPro" id="IPR046778">
    <property type="entry name" value="UPF0758_N"/>
</dbReference>
<feature type="domain" description="RadC-like JAB" evidence="2">
    <location>
        <begin position="119"/>
        <end position="232"/>
    </location>
</feature>